<dbReference type="Gene3D" id="1.20.1250.20">
    <property type="entry name" value="MFS general substrate transporter like domains"/>
    <property type="match status" value="1"/>
</dbReference>
<dbReference type="InterPro" id="IPR004752">
    <property type="entry name" value="AmpG_permease/AT-1"/>
</dbReference>
<feature type="transmembrane region" description="Helical" evidence="5">
    <location>
        <begin position="330"/>
        <end position="353"/>
    </location>
</feature>
<dbReference type="PROSITE" id="PS50850">
    <property type="entry name" value="MFS"/>
    <property type="match status" value="1"/>
</dbReference>
<feature type="transmembrane region" description="Helical" evidence="5">
    <location>
        <begin position="395"/>
        <end position="415"/>
    </location>
</feature>
<keyword evidence="4 5" id="KW-0472">Membrane</keyword>
<protein>
    <recommendedName>
        <fullName evidence="6">Major facilitator superfamily (MFS) profile domain-containing protein</fullName>
    </recommendedName>
</protein>
<dbReference type="PANTHER" id="PTHR12778:SF9">
    <property type="entry name" value="ACETYL-COENZYME A TRANSPORTER 1"/>
    <property type="match status" value="1"/>
</dbReference>
<dbReference type="SUPFAM" id="SSF103473">
    <property type="entry name" value="MFS general substrate transporter"/>
    <property type="match status" value="1"/>
</dbReference>
<feature type="transmembrane region" description="Helical" evidence="5">
    <location>
        <begin position="172"/>
        <end position="192"/>
    </location>
</feature>
<dbReference type="InterPro" id="IPR011701">
    <property type="entry name" value="MFS"/>
</dbReference>
<feature type="domain" description="Major facilitator superfamily (MFS) profile" evidence="6">
    <location>
        <begin position="13"/>
        <end position="418"/>
    </location>
</feature>
<comment type="subcellular location">
    <subcellularLocation>
        <location evidence="1">Membrane</location>
        <topology evidence="1">Multi-pass membrane protein</topology>
    </subcellularLocation>
</comment>
<evidence type="ECO:0000256" key="5">
    <source>
        <dbReference type="SAM" id="Phobius"/>
    </source>
</evidence>
<name>A0A381XER5_9ZZZZ</name>
<organism evidence="7">
    <name type="scientific">marine metagenome</name>
    <dbReference type="NCBI Taxonomy" id="408172"/>
    <lineage>
        <taxon>unclassified sequences</taxon>
        <taxon>metagenomes</taxon>
        <taxon>ecological metagenomes</taxon>
    </lineage>
</organism>
<proteinExistence type="predicted"/>
<evidence type="ECO:0000256" key="2">
    <source>
        <dbReference type="ARBA" id="ARBA00022692"/>
    </source>
</evidence>
<evidence type="ECO:0000256" key="4">
    <source>
        <dbReference type="ARBA" id="ARBA00023136"/>
    </source>
</evidence>
<dbReference type="EMBL" id="UINC01014916">
    <property type="protein sequence ID" value="SVA63234.1"/>
    <property type="molecule type" value="Genomic_DNA"/>
</dbReference>
<evidence type="ECO:0000256" key="1">
    <source>
        <dbReference type="ARBA" id="ARBA00004141"/>
    </source>
</evidence>
<evidence type="ECO:0000313" key="7">
    <source>
        <dbReference type="EMBL" id="SVA63234.1"/>
    </source>
</evidence>
<feature type="transmembrane region" description="Helical" evidence="5">
    <location>
        <begin position="365"/>
        <end position="383"/>
    </location>
</feature>
<evidence type="ECO:0000256" key="3">
    <source>
        <dbReference type="ARBA" id="ARBA00022989"/>
    </source>
</evidence>
<dbReference type="AlphaFoldDB" id="A0A381XER5"/>
<dbReference type="GO" id="GO:0016020">
    <property type="term" value="C:membrane"/>
    <property type="evidence" value="ECO:0007669"/>
    <property type="project" value="UniProtKB-SubCell"/>
</dbReference>
<feature type="transmembrane region" description="Helical" evidence="5">
    <location>
        <begin position="51"/>
        <end position="70"/>
    </location>
</feature>
<feature type="transmembrane region" description="Helical" evidence="5">
    <location>
        <begin position="12"/>
        <end position="39"/>
    </location>
</feature>
<dbReference type="GO" id="GO:0022857">
    <property type="term" value="F:transmembrane transporter activity"/>
    <property type="evidence" value="ECO:0007669"/>
    <property type="project" value="InterPro"/>
</dbReference>
<keyword evidence="3 5" id="KW-1133">Transmembrane helix</keyword>
<reference evidence="7" key="1">
    <citation type="submission" date="2018-05" db="EMBL/GenBank/DDBJ databases">
        <authorList>
            <person name="Lanie J.A."/>
            <person name="Ng W.-L."/>
            <person name="Kazmierczak K.M."/>
            <person name="Andrzejewski T.M."/>
            <person name="Davidsen T.M."/>
            <person name="Wayne K.J."/>
            <person name="Tettelin H."/>
            <person name="Glass J.I."/>
            <person name="Rusch D."/>
            <person name="Podicherti R."/>
            <person name="Tsui H.-C.T."/>
            <person name="Winkler M.E."/>
        </authorList>
    </citation>
    <scope>NUCLEOTIDE SEQUENCE</scope>
</reference>
<dbReference type="Pfam" id="PF07690">
    <property type="entry name" value="MFS_1"/>
    <property type="match status" value="1"/>
</dbReference>
<dbReference type="PANTHER" id="PTHR12778">
    <property type="entry name" value="SOLUTE CARRIER FAMILY 33 ACETYL-COA TRANSPORTER -RELATED"/>
    <property type="match status" value="1"/>
</dbReference>
<evidence type="ECO:0000259" key="6">
    <source>
        <dbReference type="PROSITE" id="PS50850"/>
    </source>
</evidence>
<feature type="transmembrane region" description="Helical" evidence="5">
    <location>
        <begin position="275"/>
        <end position="295"/>
    </location>
</feature>
<feature type="transmembrane region" description="Helical" evidence="5">
    <location>
        <begin position="223"/>
        <end position="242"/>
    </location>
</feature>
<gene>
    <name evidence="7" type="ORF">METZ01_LOCUS116088</name>
</gene>
<keyword evidence="2 5" id="KW-0812">Transmembrane</keyword>
<sequence length="432" mass="46846">VALPALTDNRWLRLLAFAGLYAAQGFPWGIFIVAIPTWLASQGHSSTEVGLFIAIVALPWTFKLFAGPVMDRFTFPSLGRRRPWVIIAQLVILVGCLMLAAGGVNFTWLLVVGIIVNAGAAVQDVAVDGMAIDILPEAERARANSFMYGGQVAGISGSSSGGAYLLSSYGVGVTGLSLALMVATIALIPILLRERPGEKLLPWTNGQALERTLAMQETRWRRIFVDLFKVVILPMSLLLIFVKVGDRTAVGIITAAFPVLTTQELGHPETFYPEWSALAGIFAAVFGIAVAPIIDRVTAQRALLLGLATKVVAMVAIGLLIEYWSDDRVLIGLLFLIAFISQWLTISSISLFMHLCAVKVSASQFAVYMAVSNLALSLGSSLFGPLDSWLDYDEMIYMVALIDFFVLITLLFFSLERHQKRLEAFGPGFAAN</sequence>
<accession>A0A381XER5</accession>
<dbReference type="InterPro" id="IPR036259">
    <property type="entry name" value="MFS_trans_sf"/>
</dbReference>
<feature type="non-terminal residue" evidence="7">
    <location>
        <position position="1"/>
    </location>
</feature>
<dbReference type="InterPro" id="IPR020846">
    <property type="entry name" value="MFS_dom"/>
</dbReference>
<feature type="transmembrane region" description="Helical" evidence="5">
    <location>
        <begin position="302"/>
        <end position="324"/>
    </location>
</feature>